<evidence type="ECO:0000256" key="5">
    <source>
        <dbReference type="ARBA" id="ARBA00022837"/>
    </source>
</evidence>
<dbReference type="HOGENOM" id="CLU_007635_1_0_7"/>
<keyword evidence="6" id="KW-0413">Isomerase</keyword>
<evidence type="ECO:0000256" key="3">
    <source>
        <dbReference type="ARBA" id="ARBA00012619"/>
    </source>
</evidence>
<organism evidence="9 10">
    <name type="scientific">Megalodesulfovibrio gigas (strain ATCC 19364 / DSM 1382 / NCIMB 9332 / VKM B-1759)</name>
    <name type="common">Desulfovibrio gigas</name>
    <dbReference type="NCBI Taxonomy" id="1121448"/>
    <lineage>
        <taxon>Bacteria</taxon>
        <taxon>Pseudomonadati</taxon>
        <taxon>Thermodesulfobacteriota</taxon>
        <taxon>Desulfovibrionia</taxon>
        <taxon>Desulfovibrionales</taxon>
        <taxon>Desulfovibrionaceae</taxon>
        <taxon>Megalodesulfovibrio</taxon>
    </lineage>
</organism>
<dbReference type="InterPro" id="IPR012810">
    <property type="entry name" value="TreS/a-amylase_N"/>
</dbReference>
<dbReference type="Gene3D" id="3.20.20.80">
    <property type="entry name" value="Glycosidases"/>
    <property type="match status" value="1"/>
</dbReference>
<dbReference type="GO" id="GO:0047471">
    <property type="term" value="F:maltose alpha-D-glucosyltransferase activity"/>
    <property type="evidence" value="ECO:0007669"/>
    <property type="project" value="UniProtKB-EC"/>
</dbReference>
<dbReference type="Pfam" id="PF00128">
    <property type="entry name" value="Alpha-amylase"/>
    <property type="match status" value="2"/>
</dbReference>
<dbReference type="Gene3D" id="3.90.400.10">
    <property type="entry name" value="Oligo-1,6-glucosidase, Domain 2"/>
    <property type="match status" value="1"/>
</dbReference>
<reference evidence="10" key="2">
    <citation type="submission" date="2013-07" db="EMBL/GenBank/DDBJ databases">
        <authorList>
            <person name="Morais-Silva F.O."/>
            <person name="Rezende A.M."/>
            <person name="Pimentel C."/>
            <person name="Resende D.M."/>
            <person name="Santos C.I."/>
            <person name="Clemente C."/>
            <person name="de Oliveira L.M."/>
            <person name="da Silva S.M."/>
            <person name="Costa D.A."/>
            <person name="Varela-Raposo A."/>
            <person name="Horacio E.C.A."/>
            <person name="Matos M."/>
            <person name="Flores O."/>
            <person name="Ruiz J.C."/>
            <person name="Rodrigues-Pousada C."/>
        </authorList>
    </citation>
    <scope>NUCLEOTIDE SEQUENCE [LARGE SCALE GENOMIC DNA]</scope>
    <source>
        <strain evidence="10">ATCC 19364 / DSM 1382 / NCIMB 9332 / VKM B-1759</strain>
    </source>
</reference>
<name>T2G901_MEGG1</name>
<comment type="catalytic activity">
    <reaction evidence="1">
        <text>D-maltose = alpha,alpha-trehalose</text>
        <dbReference type="Rhea" id="RHEA:15145"/>
        <dbReference type="ChEBI" id="CHEBI:16551"/>
        <dbReference type="ChEBI" id="CHEBI:17306"/>
        <dbReference type="EC" id="5.4.99.16"/>
    </reaction>
</comment>
<dbReference type="FunFam" id="3.20.20.80:FF:000055">
    <property type="entry name" value="Trehalose synthase"/>
    <property type="match status" value="1"/>
</dbReference>
<dbReference type="GO" id="GO:0046872">
    <property type="term" value="F:metal ion binding"/>
    <property type="evidence" value="ECO:0007669"/>
    <property type="project" value="UniProtKB-KW"/>
</dbReference>
<evidence type="ECO:0000256" key="2">
    <source>
        <dbReference type="ARBA" id="ARBA00005496"/>
    </source>
</evidence>
<comment type="similarity">
    <text evidence="2">Belongs to the glycosyl hydrolase 13 family. TreS subfamily.</text>
</comment>
<dbReference type="InterPro" id="IPR045857">
    <property type="entry name" value="O16G_dom_2"/>
</dbReference>
<dbReference type="STRING" id="1121448.DGI_1199"/>
<evidence type="ECO:0000259" key="8">
    <source>
        <dbReference type="SMART" id="SM00642"/>
    </source>
</evidence>
<dbReference type="KEGG" id="dgg:DGI_1199"/>
<accession>T2G901</accession>
<evidence type="ECO:0000313" key="9">
    <source>
        <dbReference type="EMBL" id="AGW13055.1"/>
    </source>
</evidence>
<reference evidence="9 10" key="1">
    <citation type="journal article" date="2013" name="J. Bacteriol.">
        <title>Roles of HynAB and Ech, the only two hydrogenases found in the model sulfate reducer Desulfovibrio gigas.</title>
        <authorList>
            <person name="Morais-Silva F.O."/>
            <person name="Santos C.I."/>
            <person name="Rodrigues R."/>
            <person name="Pereira I.A."/>
            <person name="Rodrigues-Pousada C."/>
        </authorList>
    </citation>
    <scope>NUCLEOTIDE SEQUENCE [LARGE SCALE GENOMIC DNA]</scope>
    <source>
        <strain evidence="10">ATCC 19364 / DSM 1382 / NCIMB 9332 / VKM B-1759</strain>
    </source>
</reference>
<keyword evidence="4" id="KW-0479">Metal-binding</keyword>
<dbReference type="CDD" id="cd11334">
    <property type="entry name" value="AmyAc_TreS"/>
    <property type="match status" value="1"/>
</dbReference>
<dbReference type="SUPFAM" id="SSF51011">
    <property type="entry name" value="Glycosyl hydrolase domain"/>
    <property type="match status" value="1"/>
</dbReference>
<proteinExistence type="inferred from homology"/>
<dbReference type="SMART" id="SM00642">
    <property type="entry name" value="Aamy"/>
    <property type="match status" value="1"/>
</dbReference>
<keyword evidence="5" id="KW-0106">Calcium</keyword>
<keyword evidence="10" id="KW-1185">Reference proteome</keyword>
<feature type="domain" description="Glycosyl hydrolase family 13 catalytic" evidence="8">
    <location>
        <begin position="35"/>
        <end position="437"/>
    </location>
</feature>
<dbReference type="PANTHER" id="PTHR10357:SF219">
    <property type="entry name" value="MALTOSE ALPHA-D-GLUCOSYLTRANSFERASE"/>
    <property type="match status" value="1"/>
</dbReference>
<sequence>MRRNQVRYGSILCPKGAAMSPDRIATWYKDALIYEVHIRSFNDANGDGIGDFIGLTKKLDYIADLGVTAIWLLPFYPSPGRDDGYDIADYLSINPEYGTMQDFKRFLRQAHLRGLKVITELVLNHTSDQHAWFQRARRAPKGSSHRDYYVWSDTPDKYTQARIIFQDTETSNWSWDPVAKAYYWHRFFSHQPDLNFEHPAVKKEMFKVVDFWLGLGVDGLRLDAVPYLYEAEGTNCENLPKTFAFLQALRAHVDRRFPNRMLLAEANQWPEDAARYFRPDEAGEACHMAFHFPVMPRLYMALRMEDRFPVMDILEQTPAIPESSQWAMFLRNHDELTLEMVTDEERDSMYRSFAPNPRARINLGIRRRLAPLVGNERRVIELLHILLFTLPGTPVLYYGDEIRMGDNIYLGDRNGVRTPMQWSADRNAGFSKANPQQLYLPVIIDPEYHYEAVNVENQESNPASFLWWVRRAIAIRKRHDSFSRGTLRFVPHANPHVLAYIRSYGDESILVVVNLSRFAQAVRLDLREYKRCTPLELFSGNPFPSIGQSGEELYTLTLTPHGALLLQLEHSTAERMRAQVEPPLASLAIRPGGFLDRAAKDVLEERVLPDYLKRRGIITSRHRDLRRLELLEALPMGERDQPVWLLILRWDPPTGPSVFLHLLVSAHFGQDAQRQLEEHAPLTLCRFLSEPGQEMGMLREGWPDHTPAQTFLRHFAQSRSIQASRGTVEIQRLHQGPHKEGALQALGGRAVATYESLPQHMARVEMGDLHLKIYGRTEAGPRPGAEMLQALQGRGPLVPELHGLLTYRAIPGRPVLMAALYRQPHAEACLTDMCRNQLQAVLEALLSDRASLAQPPAPRRYAAIFTNPEPTPPPAWVPGFVHDLFLRLGEYMACLHTTLAEPVLGRGFVPEPFSVLYQRSVFQSIQSSVKNACASLDWHGPQQAEEVAALAATLAGRRNEAIRHLKQLTNLQLDCLKIRIHGDCRLEMLRFTGKELFLADLDGDEARSLSERAIKRNCLRDMADLERSLWRISHELLTSLRTIRPEDATLLTPWVDAWTRQLFGTCLQAYLQTLDQPARRHHGGADLLPSRAAEAAFLFQTFLMDRRFREIAIAMEGGPGTSCVAALLASSLAMLDEAAQHTPT</sequence>
<dbReference type="Gene3D" id="3.90.1200.10">
    <property type="match status" value="1"/>
</dbReference>
<evidence type="ECO:0000256" key="1">
    <source>
        <dbReference type="ARBA" id="ARBA00001595"/>
    </source>
</evidence>
<dbReference type="eggNOG" id="COG0366">
    <property type="taxonomic scope" value="Bacteria"/>
</dbReference>
<dbReference type="AlphaFoldDB" id="T2G901"/>
<dbReference type="Proteomes" id="UP000016587">
    <property type="component" value="Chromosome"/>
</dbReference>
<dbReference type="InterPro" id="IPR013780">
    <property type="entry name" value="Glyco_hydro_b"/>
</dbReference>
<dbReference type="Gene3D" id="2.60.40.1180">
    <property type="entry name" value="Golgi alpha-mannosidase II"/>
    <property type="match status" value="1"/>
</dbReference>
<evidence type="ECO:0000313" key="10">
    <source>
        <dbReference type="Proteomes" id="UP000016587"/>
    </source>
</evidence>
<evidence type="ECO:0000256" key="4">
    <source>
        <dbReference type="ARBA" id="ARBA00022723"/>
    </source>
</evidence>
<evidence type="ECO:0000256" key="6">
    <source>
        <dbReference type="ARBA" id="ARBA00023235"/>
    </source>
</evidence>
<dbReference type="NCBIfam" id="TIGR02456">
    <property type="entry name" value="treS_nterm"/>
    <property type="match status" value="1"/>
</dbReference>
<dbReference type="InterPro" id="IPR032091">
    <property type="entry name" value="Malt_amylase-like_C"/>
</dbReference>
<dbReference type="EC" id="5.4.99.16" evidence="3"/>
<gene>
    <name evidence="9" type="ORF">DGI_1199</name>
</gene>
<dbReference type="InterPro" id="IPR006047">
    <property type="entry name" value="GH13_cat_dom"/>
</dbReference>
<dbReference type="PANTHER" id="PTHR10357">
    <property type="entry name" value="ALPHA-AMYLASE FAMILY MEMBER"/>
    <property type="match status" value="1"/>
</dbReference>
<dbReference type="PATRIC" id="fig|1121448.10.peg.1191"/>
<dbReference type="InterPro" id="IPR017853">
    <property type="entry name" value="GH"/>
</dbReference>
<dbReference type="GO" id="GO:0005975">
    <property type="term" value="P:carbohydrate metabolic process"/>
    <property type="evidence" value="ECO:0007669"/>
    <property type="project" value="InterPro"/>
</dbReference>
<protein>
    <recommendedName>
        <fullName evidence="3">maltose alpha-D-glucosyltransferase</fullName>
        <ecNumber evidence="3">5.4.99.16</ecNumber>
    </recommendedName>
    <alternativeName>
        <fullName evidence="7">Maltose alpha-D-glucosyltransferase</fullName>
    </alternativeName>
</protein>
<dbReference type="EMBL" id="CP006585">
    <property type="protein sequence ID" value="AGW13055.1"/>
    <property type="molecule type" value="Genomic_DNA"/>
</dbReference>
<dbReference type="Pfam" id="PF16657">
    <property type="entry name" value="Malt_amylase_C"/>
    <property type="match status" value="1"/>
</dbReference>
<dbReference type="SUPFAM" id="SSF51445">
    <property type="entry name" value="(Trans)glycosidases"/>
    <property type="match status" value="1"/>
</dbReference>
<evidence type="ECO:0000256" key="7">
    <source>
        <dbReference type="ARBA" id="ARBA00031378"/>
    </source>
</evidence>